<evidence type="ECO:0000256" key="2">
    <source>
        <dbReference type="ARBA" id="ARBA00023125"/>
    </source>
</evidence>
<keyword evidence="6" id="KW-1185">Reference proteome</keyword>
<dbReference type="InterPro" id="IPR018060">
    <property type="entry name" value="HTH_AraC"/>
</dbReference>
<evidence type="ECO:0000256" key="1">
    <source>
        <dbReference type="ARBA" id="ARBA00023015"/>
    </source>
</evidence>
<dbReference type="EMBL" id="JADQDF010000001">
    <property type="protein sequence ID" value="MBW0129481.1"/>
    <property type="molecule type" value="Genomic_DNA"/>
</dbReference>
<organism evidence="5 6">
    <name type="scientific">Pseudonocardia oceani</name>
    <dbReference type="NCBI Taxonomy" id="2792013"/>
    <lineage>
        <taxon>Bacteria</taxon>
        <taxon>Bacillati</taxon>
        <taxon>Actinomycetota</taxon>
        <taxon>Actinomycetes</taxon>
        <taxon>Pseudonocardiales</taxon>
        <taxon>Pseudonocardiaceae</taxon>
        <taxon>Pseudonocardia</taxon>
    </lineage>
</organism>
<gene>
    <name evidence="5" type="ORF">I4I82_17610</name>
</gene>
<name>A0ABS6UB68_9PSEU</name>
<dbReference type="PANTHER" id="PTHR46796:SF6">
    <property type="entry name" value="ARAC SUBFAMILY"/>
    <property type="match status" value="1"/>
</dbReference>
<dbReference type="Pfam" id="PF12833">
    <property type="entry name" value="HTH_18"/>
    <property type="match status" value="1"/>
</dbReference>
<dbReference type="PROSITE" id="PS01124">
    <property type="entry name" value="HTH_ARAC_FAMILY_2"/>
    <property type="match status" value="1"/>
</dbReference>
<keyword evidence="3" id="KW-0804">Transcription</keyword>
<dbReference type="RefSeq" id="WP_218589488.1">
    <property type="nucleotide sequence ID" value="NZ_JADQDF010000001.1"/>
</dbReference>
<evidence type="ECO:0000256" key="3">
    <source>
        <dbReference type="ARBA" id="ARBA00023163"/>
    </source>
</evidence>
<comment type="caution">
    <text evidence="5">The sequence shown here is derived from an EMBL/GenBank/DDBJ whole genome shotgun (WGS) entry which is preliminary data.</text>
</comment>
<protein>
    <submittedName>
        <fullName evidence="5">Helix-turn-helix transcriptional regulator</fullName>
    </submittedName>
</protein>
<dbReference type="InterPro" id="IPR018062">
    <property type="entry name" value="HTH_AraC-typ_CS"/>
</dbReference>
<dbReference type="InterPro" id="IPR050204">
    <property type="entry name" value="AraC_XylS_family_regulators"/>
</dbReference>
<dbReference type="Proteomes" id="UP000694300">
    <property type="component" value="Unassembled WGS sequence"/>
</dbReference>
<dbReference type="SMART" id="SM00342">
    <property type="entry name" value="HTH_ARAC"/>
    <property type="match status" value="1"/>
</dbReference>
<sequence>MPVLLALPPADGRASRHEARDRAAATMAALAPMTRITGLEVPAATAATVSRQSLGPISVVHLTGFEYGQVATTRTIDGVPAGISLAVRPQGRWTLSQAGVSRSDATGDVVSVVDVTRAMSTRASAGTELLQVYFSAEQLGLGVDALRACAAAIERSPLRSLVARHVLDLPRDDGAVPIGVVRRSLGDATIELVRAMLISASRPGDLVGSELGAPHLRLCIERYVRRHLRDPALSPATIARAHAISVRHLHGIWQNEQTTLWQWVVRRRLEAARDSLADPGSAHRAVAAIAREWGFPNPTYFARRFRAEYGLAPRQWRSLSLGEVRHPLA</sequence>
<reference evidence="5 6" key="1">
    <citation type="submission" date="2020-11" db="EMBL/GenBank/DDBJ databases">
        <title>Pseudonocardia abyssalis sp. nov. and Pseudonocardia oceani sp. nov., description and phylogenomic analysis of two novel actinomycetes isolated from the deep Southern Ocean.</title>
        <authorList>
            <person name="Parra J."/>
        </authorList>
    </citation>
    <scope>NUCLEOTIDE SEQUENCE [LARGE SCALE GENOMIC DNA]</scope>
    <source>
        <strain evidence="6">KRD185</strain>
    </source>
</reference>
<keyword evidence="2" id="KW-0238">DNA-binding</keyword>
<keyword evidence="1" id="KW-0805">Transcription regulation</keyword>
<feature type="domain" description="HTH araC/xylS-type" evidence="4">
    <location>
        <begin position="218"/>
        <end position="319"/>
    </location>
</feature>
<evidence type="ECO:0000313" key="6">
    <source>
        <dbReference type="Proteomes" id="UP000694300"/>
    </source>
</evidence>
<evidence type="ECO:0000259" key="4">
    <source>
        <dbReference type="PROSITE" id="PS01124"/>
    </source>
</evidence>
<accession>A0ABS6UB68</accession>
<dbReference type="PANTHER" id="PTHR46796">
    <property type="entry name" value="HTH-TYPE TRANSCRIPTIONAL ACTIVATOR RHAS-RELATED"/>
    <property type="match status" value="1"/>
</dbReference>
<proteinExistence type="predicted"/>
<dbReference type="PROSITE" id="PS00041">
    <property type="entry name" value="HTH_ARAC_FAMILY_1"/>
    <property type="match status" value="1"/>
</dbReference>
<evidence type="ECO:0000313" key="5">
    <source>
        <dbReference type="EMBL" id="MBW0129481.1"/>
    </source>
</evidence>